<dbReference type="InterPro" id="IPR000515">
    <property type="entry name" value="MetI-like"/>
</dbReference>
<keyword evidence="6 7" id="KW-0472">Membrane</keyword>
<dbReference type="PATRIC" id="fig|1003195.29.peg.4230"/>
<dbReference type="Pfam" id="PF00528">
    <property type="entry name" value="BPD_transp_1"/>
    <property type="match status" value="1"/>
</dbReference>
<dbReference type="GO" id="GO:0055085">
    <property type="term" value="P:transmembrane transport"/>
    <property type="evidence" value="ECO:0007669"/>
    <property type="project" value="InterPro"/>
</dbReference>
<feature type="transmembrane region" description="Helical" evidence="7">
    <location>
        <begin position="180"/>
        <end position="208"/>
    </location>
</feature>
<evidence type="ECO:0000259" key="8">
    <source>
        <dbReference type="PROSITE" id="PS50928"/>
    </source>
</evidence>
<feature type="transmembrane region" description="Helical" evidence="7">
    <location>
        <begin position="63"/>
        <end position="83"/>
    </location>
</feature>
<dbReference type="RefSeq" id="WP_014628377.1">
    <property type="nucleotide sequence ID" value="NC_017586.1"/>
</dbReference>
<dbReference type="Gene3D" id="1.10.3720.10">
    <property type="entry name" value="MetI-like"/>
    <property type="match status" value="1"/>
</dbReference>
<keyword evidence="10" id="KW-1185">Reference proteome</keyword>
<dbReference type="STRING" id="1003195.SCATT_42350"/>
<evidence type="ECO:0000256" key="4">
    <source>
        <dbReference type="ARBA" id="ARBA00022692"/>
    </source>
</evidence>
<evidence type="ECO:0000256" key="7">
    <source>
        <dbReference type="RuleBase" id="RU363032"/>
    </source>
</evidence>
<dbReference type="GO" id="GO:0005886">
    <property type="term" value="C:plasma membrane"/>
    <property type="evidence" value="ECO:0007669"/>
    <property type="project" value="UniProtKB-SubCell"/>
</dbReference>
<organism evidence="9 10">
    <name type="scientific">Streptantibioticus cattleyicolor (strain ATCC 35852 / DSM 46488 / JCM 4925 / NBRC 14057 / NRRL 8057)</name>
    <name type="common">Streptomyces cattleya</name>
    <dbReference type="NCBI Taxonomy" id="1003195"/>
    <lineage>
        <taxon>Bacteria</taxon>
        <taxon>Bacillati</taxon>
        <taxon>Actinomycetota</taxon>
        <taxon>Actinomycetes</taxon>
        <taxon>Kitasatosporales</taxon>
        <taxon>Streptomycetaceae</taxon>
        <taxon>Streptantibioticus</taxon>
    </lineage>
</organism>
<evidence type="ECO:0000256" key="1">
    <source>
        <dbReference type="ARBA" id="ARBA00004651"/>
    </source>
</evidence>
<dbReference type="PANTHER" id="PTHR32243">
    <property type="entry name" value="MALTOSE TRANSPORT SYSTEM PERMEASE-RELATED"/>
    <property type="match status" value="1"/>
</dbReference>
<feature type="transmembrane region" description="Helical" evidence="7">
    <location>
        <begin position="228"/>
        <end position="252"/>
    </location>
</feature>
<feature type="domain" description="ABC transmembrane type-1" evidence="8">
    <location>
        <begin position="60"/>
        <end position="252"/>
    </location>
</feature>
<evidence type="ECO:0000256" key="3">
    <source>
        <dbReference type="ARBA" id="ARBA00022475"/>
    </source>
</evidence>
<dbReference type="AlphaFoldDB" id="G8X372"/>
<feature type="transmembrane region" description="Helical" evidence="7">
    <location>
        <begin position="95"/>
        <end position="116"/>
    </location>
</feature>
<keyword evidence="4 7" id="KW-0812">Transmembrane</keyword>
<evidence type="ECO:0000313" key="9">
    <source>
        <dbReference type="EMBL" id="AEW96606.1"/>
    </source>
</evidence>
<dbReference type="PANTHER" id="PTHR32243:SF18">
    <property type="entry name" value="INNER MEMBRANE ABC TRANSPORTER PERMEASE PROTEIN YCJP"/>
    <property type="match status" value="1"/>
</dbReference>
<protein>
    <submittedName>
        <fullName evidence="9">Integral membrane transport protein</fullName>
    </submittedName>
</protein>
<name>G8X372_STREN</name>
<evidence type="ECO:0000256" key="2">
    <source>
        <dbReference type="ARBA" id="ARBA00022448"/>
    </source>
</evidence>
<accession>G8X372</accession>
<feature type="transmembrane region" description="Helical" evidence="7">
    <location>
        <begin position="128"/>
        <end position="147"/>
    </location>
</feature>
<dbReference type="eggNOG" id="COG0395">
    <property type="taxonomic scope" value="Bacteria"/>
</dbReference>
<dbReference type="Proteomes" id="UP000007842">
    <property type="component" value="Chromosome"/>
</dbReference>
<evidence type="ECO:0000256" key="5">
    <source>
        <dbReference type="ARBA" id="ARBA00022989"/>
    </source>
</evidence>
<dbReference type="EMBL" id="CP003219">
    <property type="protein sequence ID" value="AEW96606.1"/>
    <property type="molecule type" value="Genomic_DNA"/>
</dbReference>
<dbReference type="PROSITE" id="PS50928">
    <property type="entry name" value="ABC_TM1"/>
    <property type="match status" value="1"/>
</dbReference>
<evidence type="ECO:0000313" key="10">
    <source>
        <dbReference type="Proteomes" id="UP000007842"/>
    </source>
</evidence>
<sequence length="268" mass="28762">MRLAADAALLVVAVAFAVPLSWLLLASFDEHATLRTAWPRPLTTANYAAVLTPEVTFTPMANSLLLCGGATAVTVAAAVLAAYPLSRYRSRLKRPFLVTVLFATCLPITAVMVPVYGLFVRVNLIDTMWGTALFLAATQLPFAIWLMKNFMDEVPVSLEEAAWTDGASPMRALRRVVLPLMGPGATVVTVFTFIATWGNFFVPFMLLLSPDRLPASVSVYAFFGSYGTVVYGQLAAFSVLYSAPVVVLYVLIARRLGGGFALGGALKG</sequence>
<dbReference type="SUPFAM" id="SSF161098">
    <property type="entry name" value="MetI-like"/>
    <property type="match status" value="1"/>
</dbReference>
<dbReference type="CDD" id="cd06261">
    <property type="entry name" value="TM_PBP2"/>
    <property type="match status" value="1"/>
</dbReference>
<dbReference type="HOGENOM" id="CLU_016047_1_2_11"/>
<reference evidence="10" key="1">
    <citation type="submission" date="2011-12" db="EMBL/GenBank/DDBJ databases">
        <title>Complete genome sequence of Streptomyces cattleya strain DSM 46488.</title>
        <authorList>
            <person name="Ou H.-Y."/>
            <person name="Li P."/>
            <person name="Zhao C."/>
            <person name="O'Hagan D."/>
            <person name="Deng Z."/>
        </authorList>
    </citation>
    <scope>NUCLEOTIDE SEQUENCE [LARGE SCALE GENOMIC DNA]</scope>
    <source>
        <strain evidence="10">ATCC 35852 / DSM 46488 / JCM 4925 / NBRC 14057 / NRRL 8057</strain>
    </source>
</reference>
<comment type="similarity">
    <text evidence="7">Belongs to the binding-protein-dependent transport system permease family.</text>
</comment>
<dbReference type="InterPro" id="IPR035906">
    <property type="entry name" value="MetI-like_sf"/>
</dbReference>
<keyword evidence="3" id="KW-1003">Cell membrane</keyword>
<dbReference type="InterPro" id="IPR050901">
    <property type="entry name" value="BP-dep_ABC_trans_perm"/>
</dbReference>
<comment type="subcellular location">
    <subcellularLocation>
        <location evidence="1 7">Cell membrane</location>
        <topology evidence="1 7">Multi-pass membrane protein</topology>
    </subcellularLocation>
</comment>
<evidence type="ECO:0000256" key="6">
    <source>
        <dbReference type="ARBA" id="ARBA00023136"/>
    </source>
</evidence>
<keyword evidence="2 7" id="KW-0813">Transport</keyword>
<dbReference type="KEGG" id="scy:SCATT_42350"/>
<proteinExistence type="inferred from homology"/>
<gene>
    <name evidence="9" type="ordered locus">SCATT_42350</name>
</gene>
<keyword evidence="5 7" id="KW-1133">Transmembrane helix</keyword>